<evidence type="ECO:0000256" key="3">
    <source>
        <dbReference type="ARBA" id="ARBA00022741"/>
    </source>
</evidence>
<keyword evidence="5" id="KW-0653">Protein transport</keyword>
<organism evidence="8 9">
    <name type="scientific">Vitis vinifera</name>
    <name type="common">Grape</name>
    <dbReference type="NCBI Taxonomy" id="29760"/>
    <lineage>
        <taxon>Eukaryota</taxon>
        <taxon>Viridiplantae</taxon>
        <taxon>Streptophyta</taxon>
        <taxon>Embryophyta</taxon>
        <taxon>Tracheophyta</taxon>
        <taxon>Spermatophyta</taxon>
        <taxon>Magnoliopsida</taxon>
        <taxon>eudicotyledons</taxon>
        <taxon>Gunneridae</taxon>
        <taxon>Pentapetalae</taxon>
        <taxon>rosids</taxon>
        <taxon>Vitales</taxon>
        <taxon>Vitaceae</taxon>
        <taxon>Viteae</taxon>
        <taxon>Vitis</taxon>
    </lineage>
</organism>
<keyword evidence="5" id="KW-0813">Transport</keyword>
<dbReference type="GO" id="GO:0005525">
    <property type="term" value="F:GTP binding"/>
    <property type="evidence" value="ECO:0007669"/>
    <property type="project" value="UniProtKB-KW"/>
</dbReference>
<reference evidence="8 9" key="1">
    <citation type="journal article" date="2018" name="PLoS Genet.">
        <title>Population sequencing reveals clonal diversity and ancestral inbreeding in the grapevine cultivar Chardonnay.</title>
        <authorList>
            <person name="Roach M.J."/>
            <person name="Johnson D.L."/>
            <person name="Bohlmann J."/>
            <person name="van Vuuren H.J."/>
            <person name="Jones S.J."/>
            <person name="Pretorius I.S."/>
            <person name="Schmidt S.A."/>
            <person name="Borneman A.R."/>
        </authorList>
    </citation>
    <scope>NUCLEOTIDE SEQUENCE [LARGE SCALE GENOMIC DNA]</scope>
    <source>
        <strain evidence="9">cv. Chardonnay</strain>
        <tissue evidence="8">Leaf</tissue>
    </source>
</reference>
<evidence type="ECO:0000256" key="5">
    <source>
        <dbReference type="ARBA" id="ARBA00022927"/>
    </source>
</evidence>
<dbReference type="PANTHER" id="PTHR11711">
    <property type="entry name" value="ADP RIBOSYLATION FACTOR-RELATED"/>
    <property type="match status" value="1"/>
</dbReference>
<dbReference type="InterPro" id="IPR037192">
    <property type="entry name" value="ERO1-like_sf"/>
</dbReference>
<dbReference type="EMBL" id="QGNW01001286">
    <property type="protein sequence ID" value="RVW47328.1"/>
    <property type="molecule type" value="Genomic_DNA"/>
</dbReference>
<dbReference type="Proteomes" id="UP000288805">
    <property type="component" value="Unassembled WGS sequence"/>
</dbReference>
<sequence>MSYCVCVCGQYFWFEAKLWCDCPFWLDDLRDSCVCECLESEFPESFQKPFNHDFSSKDLINQEGKPQAVVNHTLDAKAFKGWVEVNNPWTNDDETDNGGFFLVNNTIPPLWRQYFQNTQGLMFVVDNNDRDQVVEVRNELHRMLNEVHPDSRAPVQPLVKGFTGDWIGSSTIMLTRLEAIEESIPVDGWSWM</sequence>
<keyword evidence="4" id="KW-0931">ER-Golgi transport</keyword>
<proteinExistence type="inferred from homology"/>
<dbReference type="GO" id="GO:0003924">
    <property type="term" value="F:GTPase activity"/>
    <property type="evidence" value="ECO:0007669"/>
    <property type="project" value="InterPro"/>
</dbReference>
<keyword evidence="2" id="KW-0449">Lipoprotein</keyword>
<accession>A0A438EI23</accession>
<dbReference type="SUPFAM" id="SSF110019">
    <property type="entry name" value="ERO1-like"/>
    <property type="match status" value="1"/>
</dbReference>
<comment type="caution">
    <text evidence="8">The sequence shown here is derived from an EMBL/GenBank/DDBJ whole genome shotgun (WGS) entry which is preliminary data.</text>
</comment>
<keyword evidence="3" id="KW-0547">Nucleotide-binding</keyword>
<dbReference type="AlphaFoldDB" id="A0A438EI23"/>
<dbReference type="InterPro" id="IPR027417">
    <property type="entry name" value="P-loop_NTPase"/>
</dbReference>
<dbReference type="InterPro" id="IPR006689">
    <property type="entry name" value="Small_GTPase_ARF/SAR"/>
</dbReference>
<evidence type="ECO:0000313" key="8">
    <source>
        <dbReference type="EMBL" id="RVW47328.1"/>
    </source>
</evidence>
<keyword evidence="6" id="KW-0342">GTP-binding</keyword>
<dbReference type="InterPro" id="IPR024156">
    <property type="entry name" value="Small_GTPase_ARF"/>
</dbReference>
<evidence type="ECO:0000256" key="6">
    <source>
        <dbReference type="ARBA" id="ARBA00023134"/>
    </source>
</evidence>
<gene>
    <name evidence="8" type="primary">AERO1_4</name>
    <name evidence="8" type="ORF">CK203_089689</name>
</gene>
<keyword evidence="2" id="KW-0519">Myristate</keyword>
<evidence type="ECO:0000256" key="7">
    <source>
        <dbReference type="ARBA" id="ARBA00023136"/>
    </source>
</evidence>
<evidence type="ECO:0000256" key="4">
    <source>
        <dbReference type="ARBA" id="ARBA00022892"/>
    </source>
</evidence>
<dbReference type="GO" id="GO:0016192">
    <property type="term" value="P:vesicle-mediated transport"/>
    <property type="evidence" value="ECO:0007669"/>
    <property type="project" value="UniProtKB-KW"/>
</dbReference>
<comment type="similarity">
    <text evidence="1">Belongs to the small GTPase superfamily. Arf family.</text>
</comment>
<dbReference type="SUPFAM" id="SSF52540">
    <property type="entry name" value="P-loop containing nucleoside triphosphate hydrolases"/>
    <property type="match status" value="1"/>
</dbReference>
<name>A0A438EI23_VITVI</name>
<dbReference type="Gene3D" id="3.40.50.300">
    <property type="entry name" value="P-loop containing nucleotide triphosphate hydrolases"/>
    <property type="match status" value="1"/>
</dbReference>
<protein>
    <submittedName>
        <fullName evidence="8">Endoplasmic reticulum oxidoreductin-1</fullName>
    </submittedName>
</protein>
<evidence type="ECO:0000256" key="1">
    <source>
        <dbReference type="ARBA" id="ARBA00010290"/>
    </source>
</evidence>
<dbReference type="GO" id="GO:0015031">
    <property type="term" value="P:protein transport"/>
    <property type="evidence" value="ECO:0007669"/>
    <property type="project" value="UniProtKB-KW"/>
</dbReference>
<evidence type="ECO:0000256" key="2">
    <source>
        <dbReference type="ARBA" id="ARBA00022707"/>
    </source>
</evidence>
<keyword evidence="7" id="KW-0472">Membrane</keyword>
<evidence type="ECO:0000313" key="9">
    <source>
        <dbReference type="Proteomes" id="UP000288805"/>
    </source>
</evidence>
<dbReference type="Pfam" id="PF00025">
    <property type="entry name" value="Arf"/>
    <property type="match status" value="1"/>
</dbReference>